<evidence type="ECO:0000313" key="4">
    <source>
        <dbReference type="Proteomes" id="UP001056429"/>
    </source>
</evidence>
<gene>
    <name evidence="3" type="ORF">KDK92_02865</name>
</gene>
<reference evidence="3" key="1">
    <citation type="journal article" date="2021" name="mSystems">
        <title>Bacteria and Archaea Synergistically Convert Glycine Betaine to Biogenic Methane in the Formosa Cold Seep of the South China Sea.</title>
        <authorList>
            <person name="Li L."/>
            <person name="Zhang W."/>
            <person name="Zhang S."/>
            <person name="Song L."/>
            <person name="Sun Q."/>
            <person name="Zhang H."/>
            <person name="Xiang H."/>
            <person name="Dong X."/>
        </authorList>
    </citation>
    <scope>NUCLEOTIDE SEQUENCE</scope>
    <source>
        <strain evidence="3">ZWT</strain>
    </source>
</reference>
<comment type="similarity">
    <text evidence="1">Belongs to the sulfur carrier protein TusA family.</text>
</comment>
<dbReference type="SUPFAM" id="SSF64307">
    <property type="entry name" value="SirA-like"/>
    <property type="match status" value="1"/>
</dbReference>
<dbReference type="AlphaFoldDB" id="A0A9J6NW01"/>
<dbReference type="CDD" id="cd00291">
    <property type="entry name" value="SirA_YedF_YeeD"/>
    <property type="match status" value="1"/>
</dbReference>
<feature type="domain" description="UPF0033" evidence="2">
    <location>
        <begin position="4"/>
        <end position="73"/>
    </location>
</feature>
<proteinExistence type="inferred from homology"/>
<name>A0A9J6NW01_9CLOT</name>
<dbReference type="PANTHER" id="PTHR33279">
    <property type="entry name" value="SULFUR CARRIER PROTEIN YEDF-RELATED"/>
    <property type="match status" value="1"/>
</dbReference>
<evidence type="ECO:0000259" key="2">
    <source>
        <dbReference type="Pfam" id="PF01206"/>
    </source>
</evidence>
<dbReference type="PANTHER" id="PTHR33279:SF6">
    <property type="entry name" value="SULFUR CARRIER PROTEIN YEDF-RELATED"/>
    <property type="match status" value="1"/>
</dbReference>
<organism evidence="3 4">
    <name type="scientific">Oceanirhabdus seepicola</name>
    <dbReference type="NCBI Taxonomy" id="2828781"/>
    <lineage>
        <taxon>Bacteria</taxon>
        <taxon>Bacillati</taxon>
        <taxon>Bacillota</taxon>
        <taxon>Clostridia</taxon>
        <taxon>Eubacteriales</taxon>
        <taxon>Clostridiaceae</taxon>
        <taxon>Oceanirhabdus</taxon>
    </lineage>
</organism>
<dbReference type="RefSeq" id="WP_250857537.1">
    <property type="nucleotide sequence ID" value="NZ_JAGSOJ010000001.1"/>
</dbReference>
<keyword evidence="4" id="KW-1185">Reference proteome</keyword>
<dbReference type="Gene3D" id="3.30.110.40">
    <property type="entry name" value="TusA-like domain"/>
    <property type="match status" value="1"/>
</dbReference>
<evidence type="ECO:0000256" key="1">
    <source>
        <dbReference type="ARBA" id="ARBA00008984"/>
    </source>
</evidence>
<dbReference type="EMBL" id="JAGSOJ010000001">
    <property type="protein sequence ID" value="MCM1988666.1"/>
    <property type="molecule type" value="Genomic_DNA"/>
</dbReference>
<comment type="caution">
    <text evidence="3">The sequence shown here is derived from an EMBL/GenBank/DDBJ whole genome shotgun (WGS) entry which is preliminary data.</text>
</comment>
<dbReference type="Pfam" id="PF01206">
    <property type="entry name" value="TusA"/>
    <property type="match status" value="1"/>
</dbReference>
<reference evidence="3" key="2">
    <citation type="submission" date="2021-04" db="EMBL/GenBank/DDBJ databases">
        <authorList>
            <person name="Dong X."/>
        </authorList>
    </citation>
    <scope>NUCLEOTIDE SEQUENCE</scope>
    <source>
        <strain evidence="3">ZWT</strain>
    </source>
</reference>
<evidence type="ECO:0000313" key="3">
    <source>
        <dbReference type="EMBL" id="MCM1988666.1"/>
    </source>
</evidence>
<protein>
    <submittedName>
        <fullName evidence="3">Sulfurtransferase TusA family protein</fullName>
    </submittedName>
</protein>
<dbReference type="InterPro" id="IPR036868">
    <property type="entry name" value="TusA-like_sf"/>
</dbReference>
<dbReference type="InterPro" id="IPR001455">
    <property type="entry name" value="TusA-like"/>
</dbReference>
<accession>A0A9J6NW01</accession>
<sequence>MGVRELDCLYEACPVPMLKAIKELKTMDPGDILILHADHSCVGIYMEEWGEKNKHTVEVVETENGEWEIYIQKPKEK</sequence>
<dbReference type="Proteomes" id="UP001056429">
    <property type="component" value="Unassembled WGS sequence"/>
</dbReference>